<reference evidence="3" key="1">
    <citation type="submission" date="2024-03" db="EMBL/GenBank/DDBJ databases">
        <authorList>
            <consortium name="ELIXIR-Norway"/>
            <consortium name="Elixir Norway"/>
        </authorList>
    </citation>
    <scope>NUCLEOTIDE SEQUENCE</scope>
</reference>
<dbReference type="Pfam" id="PF14389">
    <property type="entry name" value="Lzipper-MIP1"/>
    <property type="match status" value="1"/>
</dbReference>
<accession>A0ABP1BWJ7</accession>
<feature type="domain" description="Ternary complex factor MIP1 leucine-zipper" evidence="2">
    <location>
        <begin position="35"/>
        <end position="113"/>
    </location>
</feature>
<dbReference type="Proteomes" id="UP001497522">
    <property type="component" value="Chromosome 8"/>
</dbReference>
<dbReference type="PANTHER" id="PTHR46248:SF4">
    <property type="entry name" value="OS01G0147800 PROTEIN"/>
    <property type="match status" value="1"/>
</dbReference>
<evidence type="ECO:0000313" key="4">
    <source>
        <dbReference type="Proteomes" id="UP001497522"/>
    </source>
</evidence>
<dbReference type="InterPro" id="IPR025757">
    <property type="entry name" value="MIP1_Leuzipper"/>
</dbReference>
<dbReference type="EMBL" id="OZ023709">
    <property type="protein sequence ID" value="CAK9880807.1"/>
    <property type="molecule type" value="Genomic_DNA"/>
</dbReference>
<keyword evidence="4" id="KW-1185">Reference proteome</keyword>
<gene>
    <name evidence="3" type="ORF">CSSPJE1EN2_LOCUS22206</name>
</gene>
<evidence type="ECO:0000259" key="2">
    <source>
        <dbReference type="Pfam" id="PF14389"/>
    </source>
</evidence>
<evidence type="ECO:0000256" key="1">
    <source>
        <dbReference type="SAM" id="MobiDB-lite"/>
    </source>
</evidence>
<feature type="region of interest" description="Disordered" evidence="1">
    <location>
        <begin position="210"/>
        <end position="260"/>
    </location>
</feature>
<evidence type="ECO:0000313" key="3">
    <source>
        <dbReference type="EMBL" id="CAK9880807.1"/>
    </source>
</evidence>
<protein>
    <recommendedName>
        <fullName evidence="2">Ternary complex factor MIP1 leucine-zipper domain-containing protein</fullName>
    </recommendedName>
</protein>
<name>A0ABP1BWJ7_9BRYO</name>
<dbReference type="PANTHER" id="PTHR46248">
    <property type="entry name" value="EXPRESSED PROTEIN"/>
    <property type="match status" value="1"/>
</dbReference>
<proteinExistence type="predicted"/>
<organism evidence="3 4">
    <name type="scientific">Sphagnum jensenii</name>
    <dbReference type="NCBI Taxonomy" id="128206"/>
    <lineage>
        <taxon>Eukaryota</taxon>
        <taxon>Viridiplantae</taxon>
        <taxon>Streptophyta</taxon>
        <taxon>Embryophyta</taxon>
        <taxon>Bryophyta</taxon>
        <taxon>Sphagnophytina</taxon>
        <taxon>Sphagnopsida</taxon>
        <taxon>Sphagnales</taxon>
        <taxon>Sphagnaceae</taxon>
        <taxon>Sphagnum</taxon>
    </lineage>
</organism>
<sequence>MSEICYVSRNINQTRPSKRISAVNNTRRAECRQDQRITALEKEVNRLRKSLTQELSLRNALNRGFHRALGSLPRIPNNLPVQTRKLLFEVAVLEEEVVSLEKQAVRLWEELEQDLYSRSHSSHQTIAGTLPSNFASKISSPVLQNVRESLHTHWPHILAARSSELRSSDRAADIPAAKHVLIASVTNLEEAYQTPAASENLCDQAGTNHVSKEVLPPKPEVSSRFSSSDLEALAPDMPANGPTKPCAVKSEDGRHPFSVTQTQLTSKDLVVAKMLSSIQATKSTLRGHNRSASEVVLQTYKHVNKIA</sequence>